<evidence type="ECO:0000313" key="3">
    <source>
        <dbReference type="Proteomes" id="UP000634136"/>
    </source>
</evidence>
<dbReference type="AlphaFoldDB" id="A0A834X920"/>
<evidence type="ECO:0000313" key="2">
    <source>
        <dbReference type="EMBL" id="KAF7839428.1"/>
    </source>
</evidence>
<organism evidence="2 3">
    <name type="scientific">Senna tora</name>
    <dbReference type="NCBI Taxonomy" id="362788"/>
    <lineage>
        <taxon>Eukaryota</taxon>
        <taxon>Viridiplantae</taxon>
        <taxon>Streptophyta</taxon>
        <taxon>Embryophyta</taxon>
        <taxon>Tracheophyta</taxon>
        <taxon>Spermatophyta</taxon>
        <taxon>Magnoliopsida</taxon>
        <taxon>eudicotyledons</taxon>
        <taxon>Gunneridae</taxon>
        <taxon>Pentapetalae</taxon>
        <taxon>rosids</taxon>
        <taxon>fabids</taxon>
        <taxon>Fabales</taxon>
        <taxon>Fabaceae</taxon>
        <taxon>Caesalpinioideae</taxon>
        <taxon>Cassia clade</taxon>
        <taxon>Senna</taxon>
    </lineage>
</organism>
<sequence length="140" mass="15661">MARPLIGQYLSMLGILLSGTLNLIHNSVKGIQVRLRWANGDARCRVGNDVGSSGTAFLCTVLSCVPIRGAMCPSWVSKSISFPMVINWERNAWTISCQDLKLSLARPMYHWNANPVRLKWKCARRASRFVPTSPWSSNKL</sequence>
<dbReference type="Proteomes" id="UP000634136">
    <property type="component" value="Unassembled WGS sequence"/>
</dbReference>
<reference evidence="2" key="1">
    <citation type="submission" date="2020-09" db="EMBL/GenBank/DDBJ databases">
        <title>Genome-Enabled Discovery of Anthraquinone Biosynthesis in Senna tora.</title>
        <authorList>
            <person name="Kang S.-H."/>
            <person name="Pandey R.P."/>
            <person name="Lee C.-M."/>
            <person name="Sim J.-S."/>
            <person name="Jeong J.-T."/>
            <person name="Choi B.-S."/>
            <person name="Jung M."/>
            <person name="Ginzburg D."/>
            <person name="Zhao K."/>
            <person name="Won S.Y."/>
            <person name="Oh T.-J."/>
            <person name="Yu Y."/>
            <person name="Kim N.-H."/>
            <person name="Lee O.R."/>
            <person name="Lee T.-H."/>
            <person name="Bashyal P."/>
            <person name="Kim T.-S."/>
            <person name="Lee W.-H."/>
            <person name="Kawkins C."/>
            <person name="Kim C.-K."/>
            <person name="Kim J.S."/>
            <person name="Ahn B.O."/>
            <person name="Rhee S.Y."/>
            <person name="Sohng J.K."/>
        </authorList>
    </citation>
    <scope>NUCLEOTIDE SEQUENCE</scope>
    <source>
        <tissue evidence="2">Leaf</tissue>
    </source>
</reference>
<proteinExistence type="predicted"/>
<accession>A0A834X920</accession>
<feature type="chain" id="PRO_5032870755" evidence="1">
    <location>
        <begin position="31"/>
        <end position="140"/>
    </location>
</feature>
<dbReference type="EMBL" id="JAAIUW010000003">
    <property type="protein sequence ID" value="KAF7839428.1"/>
    <property type="molecule type" value="Genomic_DNA"/>
</dbReference>
<keyword evidence="1" id="KW-0732">Signal</keyword>
<protein>
    <submittedName>
        <fullName evidence="2">Uncharacterized protein</fullName>
    </submittedName>
</protein>
<feature type="signal peptide" evidence="1">
    <location>
        <begin position="1"/>
        <end position="30"/>
    </location>
</feature>
<name>A0A834X920_9FABA</name>
<comment type="caution">
    <text evidence="2">The sequence shown here is derived from an EMBL/GenBank/DDBJ whole genome shotgun (WGS) entry which is preliminary data.</text>
</comment>
<gene>
    <name evidence="2" type="ORF">G2W53_007910</name>
</gene>
<keyword evidence="3" id="KW-1185">Reference proteome</keyword>
<evidence type="ECO:0000256" key="1">
    <source>
        <dbReference type="SAM" id="SignalP"/>
    </source>
</evidence>